<organism evidence="2 3">
    <name type="scientific">Chryseobacterium viscerum</name>
    <dbReference type="NCBI Taxonomy" id="1037377"/>
    <lineage>
        <taxon>Bacteria</taxon>
        <taxon>Pseudomonadati</taxon>
        <taxon>Bacteroidota</taxon>
        <taxon>Flavobacteriia</taxon>
        <taxon>Flavobacteriales</taxon>
        <taxon>Weeksellaceae</taxon>
        <taxon>Chryseobacterium group</taxon>
        <taxon>Chryseobacterium</taxon>
    </lineage>
</organism>
<dbReference type="InterPro" id="IPR032774">
    <property type="entry name" value="WG_beta_rep"/>
</dbReference>
<accession>A0A316WEY7</accession>
<dbReference type="Proteomes" id="UP000236413">
    <property type="component" value="Unassembled WGS sequence"/>
</dbReference>
<feature type="chain" id="PRO_5016329214" evidence="1">
    <location>
        <begin position="20"/>
        <end position="117"/>
    </location>
</feature>
<comment type="caution">
    <text evidence="2">The sequence shown here is derived from an EMBL/GenBank/DDBJ whole genome shotgun (WGS) entry which is preliminary data.</text>
</comment>
<reference evidence="2 3" key="1">
    <citation type="submission" date="2018-04" db="EMBL/GenBank/DDBJ databases">
        <title>Chryseobacterium oncorhynchi 701B-08T from rainbow trout, and Chryseobacterium viscerum 687B-08T from diseased fish.</title>
        <authorList>
            <person name="Jeong J.-J."/>
            <person name="Lee Y.J."/>
            <person name="Pathiraja D."/>
            <person name="Park B."/>
            <person name="Choi I.-G."/>
            <person name="Kim K.D."/>
        </authorList>
    </citation>
    <scope>NUCLEOTIDE SEQUENCE [LARGE SCALE GENOMIC DNA]</scope>
    <source>
        <strain evidence="2 3">687B-08</strain>
    </source>
</reference>
<dbReference type="RefSeq" id="WP_103232801.1">
    <property type="nucleotide sequence ID" value="NZ_PPEG02000007.1"/>
</dbReference>
<feature type="signal peptide" evidence="1">
    <location>
        <begin position="1"/>
        <end position="19"/>
    </location>
</feature>
<evidence type="ECO:0000313" key="3">
    <source>
        <dbReference type="Proteomes" id="UP000236413"/>
    </source>
</evidence>
<protein>
    <submittedName>
        <fullName evidence="2">WG repeat-containing protein</fullName>
    </submittedName>
</protein>
<sequence length="117" mass="13412">MKSKFLILICMTIFSLSFSQIKMSEREDISKINKNWRLTKTNSRTYGISDKSGKVIVQPVYSKINTFGEYAEDLALVKNITGTYGFINRSGAEVIPAHYELEEIKTNFSALKKKYIK</sequence>
<dbReference type="EMBL" id="PPEG02000007">
    <property type="protein sequence ID" value="PWN59937.1"/>
    <property type="molecule type" value="Genomic_DNA"/>
</dbReference>
<evidence type="ECO:0000313" key="2">
    <source>
        <dbReference type="EMBL" id="PWN59937.1"/>
    </source>
</evidence>
<gene>
    <name evidence="2" type="ORF">C1634_016925</name>
</gene>
<proteinExistence type="predicted"/>
<dbReference type="AlphaFoldDB" id="A0A316WEY7"/>
<evidence type="ECO:0000256" key="1">
    <source>
        <dbReference type="SAM" id="SignalP"/>
    </source>
</evidence>
<keyword evidence="1" id="KW-0732">Signal</keyword>
<dbReference type="Pfam" id="PF14903">
    <property type="entry name" value="WG_beta_rep"/>
    <property type="match status" value="2"/>
</dbReference>
<name>A0A316WEY7_9FLAO</name>